<proteinExistence type="predicted"/>
<feature type="region of interest" description="Disordered" evidence="1">
    <location>
        <begin position="38"/>
        <end position="88"/>
    </location>
</feature>
<protein>
    <submittedName>
        <fullName evidence="3">SHOCT domain-containing protein</fullName>
    </submittedName>
</protein>
<accession>A0A4D6HI59</accession>
<evidence type="ECO:0000313" key="3">
    <source>
        <dbReference type="EMBL" id="QCC52916.1"/>
    </source>
</evidence>
<organism evidence="3 4">
    <name type="scientific">Halapricum salinum</name>
    <dbReference type="NCBI Taxonomy" id="1457250"/>
    <lineage>
        <taxon>Archaea</taxon>
        <taxon>Methanobacteriati</taxon>
        <taxon>Methanobacteriota</taxon>
        <taxon>Stenosarchaea group</taxon>
        <taxon>Halobacteria</taxon>
        <taxon>Halobacteriales</taxon>
        <taxon>Haloarculaceae</taxon>
        <taxon>Halapricum</taxon>
    </lineage>
</organism>
<dbReference type="InterPro" id="IPR018649">
    <property type="entry name" value="SHOCT"/>
</dbReference>
<keyword evidence="4" id="KW-1185">Reference proteome</keyword>
<dbReference type="Proteomes" id="UP000296706">
    <property type="component" value="Chromosome"/>
</dbReference>
<dbReference type="Pfam" id="PF09851">
    <property type="entry name" value="SHOCT"/>
    <property type="match status" value="1"/>
</dbReference>
<sequence>MVFKKIAIETQSATYGIGVTNSHDSNELQAMVNFIREKSRSSRGAQDGSAGGETDPLDRIDKLKELNEKGAISDEEFEQKKDDLLDQV</sequence>
<gene>
    <name evidence="3" type="ORF">DV733_09175</name>
</gene>
<reference evidence="3 4" key="1">
    <citation type="journal article" date="2019" name="Nat. Commun.">
        <title>A new type of DNA phosphorothioation-based antiviral system in archaea.</title>
        <authorList>
            <person name="Xiong L."/>
            <person name="Liu S."/>
            <person name="Chen S."/>
            <person name="Xiao Y."/>
            <person name="Zhu B."/>
            <person name="Gao Y."/>
            <person name="Zhang Y."/>
            <person name="Chen B."/>
            <person name="Luo J."/>
            <person name="Deng Z."/>
            <person name="Chen X."/>
            <person name="Wang L."/>
            <person name="Chen S."/>
        </authorList>
    </citation>
    <scope>NUCLEOTIDE SEQUENCE [LARGE SCALE GENOMIC DNA]</scope>
    <source>
        <strain evidence="3 4">CBA1105</strain>
    </source>
</reference>
<dbReference type="EMBL" id="CP031310">
    <property type="protein sequence ID" value="QCC52916.1"/>
    <property type="molecule type" value="Genomic_DNA"/>
</dbReference>
<dbReference type="AlphaFoldDB" id="A0A4D6HI59"/>
<name>A0A4D6HI59_9EURY</name>
<evidence type="ECO:0000259" key="2">
    <source>
        <dbReference type="Pfam" id="PF09851"/>
    </source>
</evidence>
<feature type="domain" description="SHOCT" evidence="2">
    <location>
        <begin position="58"/>
        <end position="85"/>
    </location>
</feature>
<feature type="compositionally biased region" description="Basic and acidic residues" evidence="1">
    <location>
        <begin position="56"/>
        <end position="88"/>
    </location>
</feature>
<evidence type="ECO:0000256" key="1">
    <source>
        <dbReference type="SAM" id="MobiDB-lite"/>
    </source>
</evidence>
<dbReference type="KEGG" id="hsn:DV733_09175"/>
<evidence type="ECO:0000313" key="4">
    <source>
        <dbReference type="Proteomes" id="UP000296706"/>
    </source>
</evidence>